<evidence type="ECO:0000256" key="9">
    <source>
        <dbReference type="ARBA" id="ARBA00023316"/>
    </source>
</evidence>
<evidence type="ECO:0000256" key="8">
    <source>
        <dbReference type="ARBA" id="ARBA00023306"/>
    </source>
</evidence>
<dbReference type="HAMAP" id="MF_00033">
    <property type="entry name" value="MurG"/>
    <property type="match status" value="1"/>
</dbReference>
<evidence type="ECO:0000256" key="7">
    <source>
        <dbReference type="ARBA" id="ARBA00023136"/>
    </source>
</evidence>
<evidence type="ECO:0000313" key="13">
    <source>
        <dbReference type="EMBL" id="KAB2931974.1"/>
    </source>
</evidence>
<dbReference type="GO" id="GO:0008360">
    <property type="term" value="P:regulation of cell shape"/>
    <property type="evidence" value="ECO:0007669"/>
    <property type="project" value="UniProtKB-KW"/>
</dbReference>
<dbReference type="InterPro" id="IPR007235">
    <property type="entry name" value="Glyco_trans_28_C"/>
</dbReference>
<evidence type="ECO:0000256" key="5">
    <source>
        <dbReference type="ARBA" id="ARBA00022960"/>
    </source>
</evidence>
<dbReference type="GO" id="GO:0071555">
    <property type="term" value="P:cell wall organization"/>
    <property type="evidence" value="ECO:0007669"/>
    <property type="project" value="UniProtKB-KW"/>
</dbReference>
<feature type="binding site" evidence="10">
    <location>
        <position position="161"/>
    </location>
    <ligand>
        <name>UDP-N-acetyl-alpha-D-glucosamine</name>
        <dbReference type="ChEBI" id="CHEBI:57705"/>
    </ligand>
</feature>
<reference evidence="13 14" key="1">
    <citation type="submission" date="2019-10" db="EMBL/GenBank/DDBJ databases">
        <title>Extracellular Electron Transfer in a Candidatus Methanoperedens spp. Enrichment Culture.</title>
        <authorList>
            <person name="Berger S."/>
            <person name="Rangel Shaw D."/>
            <person name="Berben T."/>
            <person name="In 'T Zandt M."/>
            <person name="Frank J."/>
            <person name="Reimann J."/>
            <person name="Jetten M.S.M."/>
            <person name="Welte C.U."/>
        </authorList>
    </citation>
    <scope>NUCLEOTIDE SEQUENCE [LARGE SCALE GENOMIC DNA]</scope>
    <source>
        <strain evidence="13">SB12</strain>
    </source>
</reference>
<dbReference type="PANTHER" id="PTHR21015">
    <property type="entry name" value="UDP-N-ACETYLGLUCOSAMINE--N-ACETYLMURAMYL-(PENTAPEPTIDE) PYROPHOSPHORYL-UNDECAPRENOL N-ACETYLGLUCOSAMINE TRANSFERASE 1"/>
    <property type="match status" value="1"/>
</dbReference>
<feature type="domain" description="Glycosyltransferase family 28 N-terminal" evidence="11">
    <location>
        <begin position="8"/>
        <end position="139"/>
    </location>
</feature>
<evidence type="ECO:0000256" key="4">
    <source>
        <dbReference type="ARBA" id="ARBA00022679"/>
    </source>
</evidence>
<evidence type="ECO:0000259" key="12">
    <source>
        <dbReference type="Pfam" id="PF04101"/>
    </source>
</evidence>
<proteinExistence type="inferred from homology"/>
<comment type="pathway">
    <text evidence="10">Cell wall biogenesis; peptidoglycan biosynthesis.</text>
</comment>
<dbReference type="Pfam" id="PF03033">
    <property type="entry name" value="Glyco_transf_28"/>
    <property type="match status" value="1"/>
</dbReference>
<dbReference type="GO" id="GO:0005886">
    <property type="term" value="C:plasma membrane"/>
    <property type="evidence" value="ECO:0007669"/>
    <property type="project" value="UniProtKB-SubCell"/>
</dbReference>
<gene>
    <name evidence="10" type="primary">murG</name>
    <name evidence="13" type="ORF">F9K24_11870</name>
</gene>
<dbReference type="Gene3D" id="3.40.50.2000">
    <property type="entry name" value="Glycogen Phosphorylase B"/>
    <property type="match status" value="2"/>
</dbReference>
<dbReference type="CDD" id="cd03785">
    <property type="entry name" value="GT28_MurG"/>
    <property type="match status" value="1"/>
</dbReference>
<evidence type="ECO:0000256" key="2">
    <source>
        <dbReference type="ARBA" id="ARBA00022618"/>
    </source>
</evidence>
<keyword evidence="9 10" id="KW-0961">Cell wall biogenesis/degradation</keyword>
<dbReference type="InterPro" id="IPR006009">
    <property type="entry name" value="GlcNAc_MurG"/>
</dbReference>
<comment type="catalytic activity">
    <reaction evidence="10">
        <text>di-trans,octa-cis-undecaprenyl diphospho-N-acetyl-alpha-D-muramoyl-L-alanyl-D-glutamyl-meso-2,6-diaminopimeloyl-D-alanyl-D-alanine + UDP-N-acetyl-alpha-D-glucosamine = di-trans,octa-cis-undecaprenyl diphospho-[N-acetyl-alpha-D-glucosaminyl-(1-&gt;4)]-N-acetyl-alpha-D-muramoyl-L-alanyl-D-glutamyl-meso-2,6-diaminopimeloyl-D-alanyl-D-alanine + UDP + H(+)</text>
        <dbReference type="Rhea" id="RHEA:31227"/>
        <dbReference type="ChEBI" id="CHEBI:15378"/>
        <dbReference type="ChEBI" id="CHEBI:57705"/>
        <dbReference type="ChEBI" id="CHEBI:58223"/>
        <dbReference type="ChEBI" id="CHEBI:61387"/>
        <dbReference type="ChEBI" id="CHEBI:61388"/>
        <dbReference type="EC" id="2.4.1.227"/>
    </reaction>
</comment>
<feature type="binding site" evidence="10">
    <location>
        <position position="295"/>
    </location>
    <ligand>
        <name>UDP-N-acetyl-alpha-D-glucosamine</name>
        <dbReference type="ChEBI" id="CHEBI:57705"/>
    </ligand>
</feature>
<dbReference type="InterPro" id="IPR004276">
    <property type="entry name" value="GlycoTrans_28_N"/>
</dbReference>
<dbReference type="SUPFAM" id="SSF53756">
    <property type="entry name" value="UDP-Glycosyltransferase/glycogen phosphorylase"/>
    <property type="match status" value="1"/>
</dbReference>
<keyword evidence="1 10" id="KW-1003">Cell membrane</keyword>
<dbReference type="GO" id="GO:0051301">
    <property type="term" value="P:cell division"/>
    <property type="evidence" value="ECO:0007669"/>
    <property type="project" value="UniProtKB-KW"/>
</dbReference>
<dbReference type="AlphaFoldDB" id="A0A833H1J3"/>
<feature type="domain" description="Glycosyl transferase family 28 C-terminal" evidence="12">
    <location>
        <begin position="183"/>
        <end position="346"/>
    </location>
</feature>
<sequence>MKETARLLIVAGGTGGHISPGLALAEQAVARKAEVLFLSIPRNRGYAGFAGMPFTVEFYDAPAFKKDIRMLLRFPFDFFRALKQASAVIRHFQPTAVIALGGYPSLPAAAAAILAKKPLFLCEQNAVAGKVTRMLKRFAVMTFLTFGEEDASSMLTGNPVRIKLRKRAAPYLKKKRTLRAHPTVLALGGSQGAAQLNEMLMRLWVEYPELAMRLNWIVQAGASLADELQKRVDFLLQAPLRKRITVFGFDADIFRHFEKADICFSRAGAGNITEAVLFRLPMILLPYPFAADNHQRANAEVAVRSGAALLIDRKDTDPRELAEALEKLMQKSEYKKMTERAGQLAQPEAAGRILDEVILRSNP</sequence>
<keyword evidence="7 10" id="KW-0472">Membrane</keyword>
<evidence type="ECO:0000256" key="3">
    <source>
        <dbReference type="ARBA" id="ARBA00022676"/>
    </source>
</evidence>
<dbReference type="GO" id="GO:0050511">
    <property type="term" value="F:undecaprenyldiphospho-muramoylpentapeptide beta-N-acetylglucosaminyltransferase activity"/>
    <property type="evidence" value="ECO:0007669"/>
    <property type="project" value="UniProtKB-UniRule"/>
</dbReference>
<keyword evidence="3 10" id="KW-0328">Glycosyltransferase</keyword>
<dbReference type="PANTHER" id="PTHR21015:SF22">
    <property type="entry name" value="GLYCOSYLTRANSFERASE"/>
    <property type="match status" value="1"/>
</dbReference>
<keyword evidence="5 10" id="KW-0133">Cell shape</keyword>
<dbReference type="EC" id="2.4.1.227" evidence="10"/>
<comment type="subcellular location">
    <subcellularLocation>
        <location evidence="10">Cell membrane</location>
        <topology evidence="10">Peripheral membrane protein</topology>
        <orientation evidence="10">Cytoplasmic side</orientation>
    </subcellularLocation>
</comment>
<keyword evidence="6 10" id="KW-0573">Peptidoglycan synthesis</keyword>
<dbReference type="GO" id="GO:0009252">
    <property type="term" value="P:peptidoglycan biosynthetic process"/>
    <property type="evidence" value="ECO:0007669"/>
    <property type="project" value="UniProtKB-UniRule"/>
</dbReference>
<evidence type="ECO:0000313" key="14">
    <source>
        <dbReference type="Proteomes" id="UP000460298"/>
    </source>
</evidence>
<dbReference type="Pfam" id="PF04101">
    <property type="entry name" value="Glyco_tran_28_C"/>
    <property type="match status" value="1"/>
</dbReference>
<comment type="caution">
    <text evidence="10">Lacks conserved residue(s) required for the propagation of feature annotation.</text>
</comment>
<evidence type="ECO:0000256" key="6">
    <source>
        <dbReference type="ARBA" id="ARBA00022984"/>
    </source>
</evidence>
<accession>A0A833H1J3</accession>
<dbReference type="EMBL" id="WBUI01000011">
    <property type="protein sequence ID" value="KAB2931974.1"/>
    <property type="molecule type" value="Genomic_DNA"/>
</dbReference>
<dbReference type="GO" id="GO:0005975">
    <property type="term" value="P:carbohydrate metabolic process"/>
    <property type="evidence" value="ECO:0007669"/>
    <property type="project" value="InterPro"/>
</dbReference>
<protein>
    <recommendedName>
        <fullName evidence="10">UDP-N-acetylglucosamine--N-acetylmuramyl-(pentapeptide) pyrophosphoryl-undecaprenol N-acetylglucosamine transferase</fullName>
        <ecNumber evidence="10">2.4.1.227</ecNumber>
    </recommendedName>
    <alternativeName>
        <fullName evidence="10">Undecaprenyl-PP-MurNAc-pentapeptide-UDPGlcNAc GlcNAc transferase</fullName>
    </alternativeName>
</protein>
<evidence type="ECO:0000256" key="10">
    <source>
        <dbReference type="HAMAP-Rule" id="MF_00033"/>
    </source>
</evidence>
<feature type="binding site" evidence="10">
    <location>
        <position position="190"/>
    </location>
    <ligand>
        <name>UDP-N-acetyl-alpha-D-glucosamine</name>
        <dbReference type="ChEBI" id="CHEBI:57705"/>
    </ligand>
</feature>
<feature type="binding site" evidence="10">
    <location>
        <begin position="14"/>
        <end position="16"/>
    </location>
    <ligand>
        <name>UDP-N-acetyl-alpha-D-glucosamine</name>
        <dbReference type="ChEBI" id="CHEBI:57705"/>
    </ligand>
</feature>
<keyword evidence="4 10" id="KW-0808">Transferase</keyword>
<dbReference type="UniPathway" id="UPA00219"/>
<feature type="binding site" evidence="10">
    <location>
        <position position="125"/>
    </location>
    <ligand>
        <name>UDP-N-acetyl-alpha-D-glucosamine</name>
        <dbReference type="ChEBI" id="CHEBI:57705"/>
    </ligand>
</feature>
<comment type="function">
    <text evidence="10">Cell wall formation. Catalyzes the transfer of a GlcNAc subunit on undecaprenyl-pyrophosphoryl-MurNAc-pentapeptide (lipid intermediate I) to form undecaprenyl-pyrophosphoryl-MurNAc-(pentapeptide)GlcNAc (lipid intermediate II).</text>
</comment>
<keyword evidence="2 10" id="KW-0132">Cell division</keyword>
<organism evidence="13 14">
    <name type="scientific">Leptonema illini</name>
    <dbReference type="NCBI Taxonomy" id="183"/>
    <lineage>
        <taxon>Bacteria</taxon>
        <taxon>Pseudomonadati</taxon>
        <taxon>Spirochaetota</taxon>
        <taxon>Spirochaetia</taxon>
        <taxon>Leptospirales</taxon>
        <taxon>Leptospiraceae</taxon>
        <taxon>Leptonema</taxon>
    </lineage>
</organism>
<name>A0A833H1J3_9LEPT</name>
<keyword evidence="8 10" id="KW-0131">Cell cycle</keyword>
<evidence type="ECO:0000256" key="1">
    <source>
        <dbReference type="ARBA" id="ARBA00022475"/>
    </source>
</evidence>
<comment type="caution">
    <text evidence="13">The sequence shown here is derived from an EMBL/GenBank/DDBJ whole genome shotgun (WGS) entry which is preliminary data.</text>
</comment>
<evidence type="ECO:0000259" key="11">
    <source>
        <dbReference type="Pfam" id="PF03033"/>
    </source>
</evidence>
<comment type="similarity">
    <text evidence="10">Belongs to the glycosyltransferase 28 family. MurG subfamily.</text>
</comment>
<dbReference type="Proteomes" id="UP000460298">
    <property type="component" value="Unassembled WGS sequence"/>
</dbReference>